<feature type="compositionally biased region" description="Polar residues" evidence="1">
    <location>
        <begin position="701"/>
        <end position="717"/>
    </location>
</feature>
<dbReference type="Pfam" id="PF13968">
    <property type="entry name" value="DUF4220"/>
    <property type="match status" value="1"/>
</dbReference>
<keyword evidence="2" id="KW-0812">Transmembrane</keyword>
<dbReference type="OMA" id="RQIVIRN"/>
<dbReference type="Gramene" id="TraesCS2B02G598000.1">
    <property type="protein sequence ID" value="TraesCS2B02G598000.1.cds1"/>
    <property type="gene ID" value="TraesCS2B02G598000"/>
</dbReference>
<keyword evidence="5" id="KW-1185">Reference proteome</keyword>
<dbReference type="OrthoDB" id="674894at2759"/>
<dbReference type="Gramene" id="TraesROB_scaffold_019430_01G000100.1">
    <property type="protein sequence ID" value="TraesROB_scaffold_019430_01G000100.1"/>
    <property type="gene ID" value="TraesROB_scaffold_019430_01G000100"/>
</dbReference>
<feature type="transmembrane region" description="Helical" evidence="2">
    <location>
        <begin position="326"/>
        <end position="347"/>
    </location>
</feature>
<evidence type="ECO:0000313" key="4">
    <source>
        <dbReference type="EnsemblPlants" id="TraesCS2B02G598000.1.cds1"/>
    </source>
</evidence>
<dbReference type="InterPro" id="IPR007658">
    <property type="entry name" value="DUF594"/>
</dbReference>
<feature type="compositionally biased region" description="Low complexity" evidence="1">
    <location>
        <begin position="682"/>
        <end position="698"/>
    </location>
</feature>
<dbReference type="EnsemblPlants" id="TraesCS2B02G598000.1">
    <property type="protein sequence ID" value="TraesCS2B02G598000.1.cds1"/>
    <property type="gene ID" value="TraesCS2B02G598000"/>
</dbReference>
<feature type="transmembrane region" description="Helical" evidence="2">
    <location>
        <begin position="367"/>
        <end position="389"/>
    </location>
</feature>
<keyword evidence="2" id="KW-1133">Transmembrane helix</keyword>
<dbReference type="Gramene" id="TraesPARA_EIv1.0_0475590.1">
    <property type="protein sequence ID" value="TraesPARA_EIv1.0_0475590.1.CDS1"/>
    <property type="gene ID" value="TraesPARA_EIv1.0_0475590"/>
</dbReference>
<organism evidence="4">
    <name type="scientific">Triticum aestivum</name>
    <name type="common">Wheat</name>
    <dbReference type="NCBI Taxonomy" id="4565"/>
    <lineage>
        <taxon>Eukaryota</taxon>
        <taxon>Viridiplantae</taxon>
        <taxon>Streptophyta</taxon>
        <taxon>Embryophyta</taxon>
        <taxon>Tracheophyta</taxon>
        <taxon>Spermatophyta</taxon>
        <taxon>Magnoliopsida</taxon>
        <taxon>Liliopsida</taxon>
        <taxon>Poales</taxon>
        <taxon>Poaceae</taxon>
        <taxon>BOP clade</taxon>
        <taxon>Pooideae</taxon>
        <taxon>Triticodae</taxon>
        <taxon>Triticeae</taxon>
        <taxon>Triticinae</taxon>
        <taxon>Triticum</taxon>
    </lineage>
</organism>
<dbReference type="STRING" id="4565.A0A3B6CGP3"/>
<reference evidence="4" key="1">
    <citation type="submission" date="2018-08" db="EMBL/GenBank/DDBJ databases">
        <authorList>
            <person name="Rossello M."/>
        </authorList>
    </citation>
    <scope>NUCLEOTIDE SEQUENCE [LARGE SCALE GENOMIC DNA]</scope>
    <source>
        <strain evidence="4">cv. Chinese Spring</strain>
    </source>
</reference>
<dbReference type="PANTHER" id="PTHR31325">
    <property type="entry name" value="OS01G0798800 PROTEIN-RELATED"/>
    <property type="match status" value="1"/>
</dbReference>
<dbReference type="AlphaFoldDB" id="A0A3B6CGP3"/>
<evidence type="ECO:0000313" key="5">
    <source>
        <dbReference type="Proteomes" id="UP000019116"/>
    </source>
</evidence>
<feature type="transmembrane region" description="Helical" evidence="2">
    <location>
        <begin position="123"/>
        <end position="141"/>
    </location>
</feature>
<evidence type="ECO:0000259" key="3">
    <source>
        <dbReference type="Pfam" id="PF13968"/>
    </source>
</evidence>
<feature type="domain" description="DUF4220" evidence="3">
    <location>
        <begin position="65"/>
        <end position="447"/>
    </location>
</feature>
<evidence type="ECO:0000256" key="1">
    <source>
        <dbReference type="SAM" id="MobiDB-lite"/>
    </source>
</evidence>
<name>A0A3B6CGP3_WHEAT</name>
<dbReference type="InterPro" id="IPR025315">
    <property type="entry name" value="DUF4220"/>
</dbReference>
<dbReference type="Gramene" id="TraesCAD_scaffold_016062_01G000300.1">
    <property type="protein sequence ID" value="TraesCAD_scaffold_016062_01G000300.1"/>
    <property type="gene ID" value="TraesCAD_scaffold_016062_01G000300"/>
</dbReference>
<keyword evidence="2" id="KW-0472">Membrane</keyword>
<dbReference type="Proteomes" id="UP000019116">
    <property type="component" value="Chromosome 2B"/>
</dbReference>
<feature type="transmembrane region" description="Helical" evidence="2">
    <location>
        <begin position="92"/>
        <end position="111"/>
    </location>
</feature>
<feature type="transmembrane region" description="Helical" evidence="2">
    <location>
        <begin position="58"/>
        <end position="80"/>
    </location>
</feature>
<dbReference type="PaxDb" id="4565-Traes_2BL_B4601A675.1"/>
<evidence type="ECO:0000256" key="2">
    <source>
        <dbReference type="SAM" id="Phobius"/>
    </source>
</evidence>
<dbReference type="Gramene" id="TraesCS2B03G1496000.1">
    <property type="protein sequence ID" value="TraesCS2B03G1496000.1.CDS1"/>
    <property type="gene ID" value="TraesCS2B03G1496000"/>
</dbReference>
<sequence length="809" mass="90321">MDGHQVAMNRTRALEALSPYLENPRQIVIRNEAFVAVAAAMLFLQLILGPWRRRSSHWFVQGTLWVAYTVSFPLITYTLGQMVTSPVKNMLYPVWALILFWAAGCANAFVAYNIEDNKRWKRYLFEILQYLVYLSVIFRLLRPASATSHSLQPIAAALLSAVLFNANVLRVFSCWRVTNSIPSKLVADYMMAQVQVQVQVQEETFTMNGCKYFVWHPFLGPNGIHEEDGAITIQAIWGMAFDDESMRDLCLSFALSHLLCRRYFEMDCAEARLPKTLEFALEGLLPQVDQVNHYSRAFHVIEVELGFLYDFFFTKHANLFSTQDQFLVLIVLILICTPIAGVFLIVYPPIVNTLDPIIEVGTRRVDVIITVVIVGALLVFEALQAIVYLKSDWAAVSLACSYTRGRASKFVPSIIRFLRRFKFDNFLGRRISVFGYWQNKMGQSSLIGGNLLLNWFFSGHVGGDTFLPVLSLLAVWNCLKLVSSMIFSMKTFVVVPDLVKSHIISCLRTYGTGGGPLTNGRASLERNGVLGDFSSTLENDSQIKVMLIWHIATEYCNIASFNGAEEGLHHTGAQQVATTLSKYCAYLMYFVPELLAENSTDTLFIVHDVLKKVQSALGGDIPTKDILLRVIQNSETIRSNQDQTVVHDSEGPENHATIIQIPPVSNNTDNIIHDSGGGGSGSTDNIISDSSGSSNTDNIIHDSSSGSNNGHTSIAQDSATNNIEDSILIKGLKLGRDLEAKDVDLRWKVMAEFWAETIIYIAPSDKAAEHMERLAQGGEFLTHIWALLTHAGILKRDHMIPIPEQIPTT</sequence>
<reference evidence="4" key="2">
    <citation type="submission" date="2018-10" db="UniProtKB">
        <authorList>
            <consortium name="EnsemblPlants"/>
        </authorList>
    </citation>
    <scope>IDENTIFICATION</scope>
</reference>
<accession>A0A3B6CGP3</accession>
<feature type="transmembrane region" description="Helical" evidence="2">
    <location>
        <begin position="33"/>
        <end position="51"/>
    </location>
</feature>
<protein>
    <recommendedName>
        <fullName evidence="3">DUF4220 domain-containing protein</fullName>
    </recommendedName>
</protein>
<feature type="transmembrane region" description="Helical" evidence="2">
    <location>
        <begin position="153"/>
        <end position="172"/>
    </location>
</feature>
<dbReference type="Pfam" id="PF04578">
    <property type="entry name" value="DUF594"/>
    <property type="match status" value="1"/>
</dbReference>
<proteinExistence type="predicted"/>
<feature type="region of interest" description="Disordered" evidence="1">
    <location>
        <begin position="663"/>
        <end position="717"/>
    </location>
</feature>